<reference evidence="3" key="1">
    <citation type="journal article" date="2018" name="Nat. Microbiol.">
        <title>Leveraging single-cell genomics to expand the fungal tree of life.</title>
        <authorList>
            <person name="Ahrendt S.R."/>
            <person name="Quandt C.A."/>
            <person name="Ciobanu D."/>
            <person name="Clum A."/>
            <person name="Salamov A."/>
            <person name="Andreopoulos B."/>
            <person name="Cheng J.F."/>
            <person name="Woyke T."/>
            <person name="Pelin A."/>
            <person name="Henrissat B."/>
            <person name="Reynolds N.K."/>
            <person name="Benny G.L."/>
            <person name="Smith M.E."/>
            <person name="James T.Y."/>
            <person name="Grigoriev I.V."/>
        </authorList>
    </citation>
    <scope>NUCLEOTIDE SEQUENCE [LARGE SCALE GENOMIC DNA]</scope>
</reference>
<dbReference type="Gene3D" id="1.20.58.1480">
    <property type="match status" value="1"/>
</dbReference>
<gene>
    <name evidence="2" type="ORF">BDK51DRAFT_24067</name>
</gene>
<dbReference type="PANTHER" id="PTHR23327:SF42">
    <property type="entry name" value="LON PEPTIDASE N-TERMINAL DOMAIN AND RING FINGER PROTEIN C14F5.10C"/>
    <property type="match status" value="1"/>
</dbReference>
<evidence type="ECO:0000259" key="1">
    <source>
        <dbReference type="PROSITE" id="PS51787"/>
    </source>
</evidence>
<keyword evidence="3" id="KW-1185">Reference proteome</keyword>
<evidence type="ECO:0000313" key="2">
    <source>
        <dbReference type="EMBL" id="RKO91666.1"/>
    </source>
</evidence>
<sequence length="178" mass="19700">MGPLPRYMIETIAVRRFRVVTPLGTNADGYHEAIIERLDDVDPQDDESMYVTRSSVSSSSASIRSYASSSSASSSASSSPPPIRRWDAAALATSVHRVRHFVACLLQNLPPGARTHFTRQHGTIPDDPADLSFWVAGFLPLSPYEKYELLPSTSVQERMEKVVSWIERVTVARRPPAS</sequence>
<organism evidence="2 3">
    <name type="scientific">Blyttiomyces helicus</name>
    <dbReference type="NCBI Taxonomy" id="388810"/>
    <lineage>
        <taxon>Eukaryota</taxon>
        <taxon>Fungi</taxon>
        <taxon>Fungi incertae sedis</taxon>
        <taxon>Chytridiomycota</taxon>
        <taxon>Chytridiomycota incertae sedis</taxon>
        <taxon>Chytridiomycetes</taxon>
        <taxon>Chytridiomycetes incertae sedis</taxon>
        <taxon>Blyttiomyces</taxon>
    </lineage>
</organism>
<dbReference type="InterPro" id="IPR015947">
    <property type="entry name" value="PUA-like_sf"/>
</dbReference>
<dbReference type="InterPro" id="IPR003111">
    <property type="entry name" value="Lon_prtase_N"/>
</dbReference>
<protein>
    <recommendedName>
        <fullName evidence="1">Lon N-terminal domain-containing protein</fullName>
    </recommendedName>
</protein>
<dbReference type="Pfam" id="PF02190">
    <property type="entry name" value="LON_substr_bdg"/>
    <property type="match status" value="1"/>
</dbReference>
<proteinExistence type="predicted"/>
<dbReference type="AlphaFoldDB" id="A0A4P9WLW4"/>
<dbReference type="PANTHER" id="PTHR23327">
    <property type="entry name" value="RING FINGER PROTEIN 127"/>
    <property type="match status" value="1"/>
</dbReference>
<dbReference type="SUPFAM" id="SSF88697">
    <property type="entry name" value="PUA domain-like"/>
    <property type="match status" value="1"/>
</dbReference>
<dbReference type="EMBL" id="KZ994960">
    <property type="protein sequence ID" value="RKO91666.1"/>
    <property type="molecule type" value="Genomic_DNA"/>
</dbReference>
<dbReference type="Proteomes" id="UP000269721">
    <property type="component" value="Unassembled WGS sequence"/>
</dbReference>
<dbReference type="GO" id="GO:0061630">
    <property type="term" value="F:ubiquitin protein ligase activity"/>
    <property type="evidence" value="ECO:0007669"/>
    <property type="project" value="TreeGrafter"/>
</dbReference>
<name>A0A4P9WLW4_9FUNG</name>
<dbReference type="PROSITE" id="PS51787">
    <property type="entry name" value="LON_N"/>
    <property type="match status" value="1"/>
</dbReference>
<accession>A0A4P9WLW4</accession>
<dbReference type="OrthoDB" id="264917at2759"/>
<feature type="domain" description="Lon N-terminal" evidence="1">
    <location>
        <begin position="1"/>
        <end position="170"/>
    </location>
</feature>
<evidence type="ECO:0000313" key="3">
    <source>
        <dbReference type="Proteomes" id="UP000269721"/>
    </source>
</evidence>